<comment type="domain">
    <text evidence="2">Histidine-containing phosphotransfer domain (HPt) contains an active histidine that mediates the phosphotransfer.</text>
</comment>
<keyword evidence="1 2" id="KW-0902">Two-component regulatory system</keyword>
<organism evidence="3 4">
    <name type="scientific">Senna tora</name>
    <dbReference type="NCBI Taxonomy" id="362788"/>
    <lineage>
        <taxon>Eukaryota</taxon>
        <taxon>Viridiplantae</taxon>
        <taxon>Streptophyta</taxon>
        <taxon>Embryophyta</taxon>
        <taxon>Tracheophyta</taxon>
        <taxon>Spermatophyta</taxon>
        <taxon>Magnoliopsida</taxon>
        <taxon>eudicotyledons</taxon>
        <taxon>Gunneridae</taxon>
        <taxon>Pentapetalae</taxon>
        <taxon>rosids</taxon>
        <taxon>fabids</taxon>
        <taxon>Fabales</taxon>
        <taxon>Fabaceae</taxon>
        <taxon>Caesalpinioideae</taxon>
        <taxon>Cassia clade</taxon>
        <taxon>Senna</taxon>
    </lineage>
</organism>
<sequence>MERQHLHQQIATMKESLFDEGLLCRDQFQQLEDLQDEKSPHFVMEIFAVFLKDTIRQFNDLDKDLFQEEGQHKENTYRLIYLLKGSVVSIGALKMLDEINKMRQFWEEDNLEGTKAAYEKVKQERENLKLKVEPYFQLLRQVGPSESA</sequence>
<gene>
    <name evidence="3" type="ORF">G2W53_025220</name>
</gene>
<dbReference type="GO" id="GO:0009927">
    <property type="term" value="F:histidine phosphotransfer kinase activity"/>
    <property type="evidence" value="ECO:0007669"/>
    <property type="project" value="UniProtKB-UniRule"/>
</dbReference>
<evidence type="ECO:0000313" key="4">
    <source>
        <dbReference type="Proteomes" id="UP000634136"/>
    </source>
</evidence>
<comment type="caution">
    <text evidence="3">The sequence shown here is derived from an EMBL/GenBank/DDBJ whole genome shotgun (WGS) entry which is preliminary data.</text>
</comment>
<dbReference type="InterPro" id="IPR036641">
    <property type="entry name" value="HPT_dom_sf"/>
</dbReference>
<comment type="function">
    <text evidence="2">Functions as a two-component phosphorelay mediators between cytokinin sensor histidine kinases and response regulators (B-type ARRs). Plays an important role in propagating cytokinin signal transduction.</text>
</comment>
<dbReference type="OrthoDB" id="1673781at2759"/>
<dbReference type="GO" id="GO:0005634">
    <property type="term" value="C:nucleus"/>
    <property type="evidence" value="ECO:0007669"/>
    <property type="project" value="UniProtKB-SubCell"/>
</dbReference>
<evidence type="ECO:0000256" key="2">
    <source>
        <dbReference type="RuleBase" id="RU369004"/>
    </source>
</evidence>
<dbReference type="GO" id="GO:0005829">
    <property type="term" value="C:cytosol"/>
    <property type="evidence" value="ECO:0007669"/>
    <property type="project" value="UniProtKB-SubCell"/>
</dbReference>
<dbReference type="EMBL" id="JAAIUW010000008">
    <property type="protein sequence ID" value="KAF7819765.1"/>
    <property type="molecule type" value="Genomic_DNA"/>
</dbReference>
<dbReference type="GO" id="GO:0009736">
    <property type="term" value="P:cytokinin-activated signaling pathway"/>
    <property type="evidence" value="ECO:0007669"/>
    <property type="project" value="UniProtKB-KW"/>
</dbReference>
<dbReference type="InterPro" id="IPR045871">
    <property type="entry name" value="AHP1-5/YPD1"/>
</dbReference>
<name>A0A834TDG7_9FABA</name>
<accession>A0A834TDG7</accession>
<dbReference type="PANTHER" id="PTHR28242:SF41">
    <property type="entry name" value="HISTIDINE CONTAINING PHOSPHOTRANSFER PROTEIN"/>
    <property type="match status" value="1"/>
</dbReference>
<dbReference type="AlphaFoldDB" id="A0A834TDG7"/>
<dbReference type="GO" id="GO:0043424">
    <property type="term" value="F:protein histidine kinase binding"/>
    <property type="evidence" value="ECO:0007669"/>
    <property type="project" value="UniProtKB-UniRule"/>
</dbReference>
<reference evidence="3" key="1">
    <citation type="submission" date="2020-09" db="EMBL/GenBank/DDBJ databases">
        <title>Genome-Enabled Discovery of Anthraquinone Biosynthesis in Senna tora.</title>
        <authorList>
            <person name="Kang S.-H."/>
            <person name="Pandey R.P."/>
            <person name="Lee C.-M."/>
            <person name="Sim J.-S."/>
            <person name="Jeong J.-T."/>
            <person name="Choi B.-S."/>
            <person name="Jung M."/>
            <person name="Ginzburg D."/>
            <person name="Zhao K."/>
            <person name="Won S.Y."/>
            <person name="Oh T.-J."/>
            <person name="Yu Y."/>
            <person name="Kim N.-H."/>
            <person name="Lee O.R."/>
            <person name="Lee T.-H."/>
            <person name="Bashyal P."/>
            <person name="Kim T.-S."/>
            <person name="Lee W.-H."/>
            <person name="Kawkins C."/>
            <person name="Kim C.-K."/>
            <person name="Kim J.S."/>
            <person name="Ahn B.O."/>
            <person name="Rhee S.Y."/>
            <person name="Sohng J.K."/>
        </authorList>
    </citation>
    <scope>NUCLEOTIDE SEQUENCE</scope>
    <source>
        <tissue evidence="3">Leaf</tissue>
    </source>
</reference>
<keyword evidence="4" id="KW-1185">Reference proteome</keyword>
<dbReference type="Proteomes" id="UP000634136">
    <property type="component" value="Unassembled WGS sequence"/>
</dbReference>
<evidence type="ECO:0000313" key="3">
    <source>
        <dbReference type="EMBL" id="KAF7819765.1"/>
    </source>
</evidence>
<dbReference type="PANTHER" id="PTHR28242">
    <property type="entry name" value="PHOSPHORELAY INTERMEDIATE PROTEIN YPD1"/>
    <property type="match status" value="1"/>
</dbReference>
<comment type="subcellular location">
    <subcellularLocation>
        <location evidence="2">Cytoplasm</location>
        <location evidence="2">Cytosol</location>
    </subcellularLocation>
    <subcellularLocation>
        <location evidence="2">Nucleus</location>
    </subcellularLocation>
</comment>
<evidence type="ECO:0000256" key="1">
    <source>
        <dbReference type="ARBA" id="ARBA00023012"/>
    </source>
</evidence>
<proteinExistence type="predicted"/>
<dbReference type="SUPFAM" id="SSF47226">
    <property type="entry name" value="Histidine-containing phosphotransfer domain, HPT domain"/>
    <property type="match status" value="1"/>
</dbReference>
<dbReference type="GO" id="GO:0000160">
    <property type="term" value="P:phosphorelay signal transduction system"/>
    <property type="evidence" value="ECO:0007669"/>
    <property type="project" value="UniProtKB-UniRule"/>
</dbReference>
<keyword evidence="2" id="KW-0932">Cytokinin signaling pathway</keyword>
<protein>
    <recommendedName>
        <fullName evidence="2">Histidine-containing phosphotransfer protein</fullName>
    </recommendedName>
</protein>
<dbReference type="Gene3D" id="1.20.120.160">
    <property type="entry name" value="HPT domain"/>
    <property type="match status" value="1"/>
</dbReference>